<evidence type="ECO:0000256" key="1">
    <source>
        <dbReference type="SAM" id="MobiDB-lite"/>
    </source>
</evidence>
<comment type="caution">
    <text evidence="2">The sequence shown here is derived from an EMBL/GenBank/DDBJ whole genome shotgun (WGS) entry which is preliminary data.</text>
</comment>
<protein>
    <submittedName>
        <fullName evidence="2">Uncharacterized protein</fullName>
    </submittedName>
</protein>
<organism evidence="2 3">
    <name type="scientific">Triparma retinervis</name>
    <dbReference type="NCBI Taxonomy" id="2557542"/>
    <lineage>
        <taxon>Eukaryota</taxon>
        <taxon>Sar</taxon>
        <taxon>Stramenopiles</taxon>
        <taxon>Ochrophyta</taxon>
        <taxon>Bolidophyceae</taxon>
        <taxon>Parmales</taxon>
        <taxon>Triparmaceae</taxon>
        <taxon>Triparma</taxon>
    </lineage>
</organism>
<dbReference type="OrthoDB" id="191816at2759"/>
<name>A0A9W7A7T8_9STRA</name>
<sequence>MPVKASHHVKRSVVHGKLLDNPILIQTKRISEMLHPPPDPIYYTSFLESTIPKAAQNRGGEPYFLSSEPTPLEIAIGNCVTLRESYLLRLRGLTANKRNVSLLNDKNESIHTLSEDAQILMVEISDLLTLIRHSTIEFIENVEKWRAAHNKPYQSYLVKGKNYLATLSSDLNFLDSFSLLSRWMGTRMTRNPLVLRNGLDERLESIREYEDLPPIMNDVKYVDEGGDAIGEQNKGLIVNDNGTTRRGGLVEKMRMLEKEKLGNRGNNGKHGNSESDGGTELKINPEVSVTIGANSLDNEKPADFASLAIKQATLALNRSNEKHDNEDKIPSPSKHARTTPTFYKNATTYNNPSTLIALRFLHCERVVLQEEAIYSPGSLALALENIARIAIIPSLRLQLYWSRRIKSALEGQEAGRSSTGSSVLEKMPWTTGDIDKEFATAWSGSAEFRKKMTYEELLRLDRLAFATSLEQASKTIEDIESEIAALQGIIAGTVHMLEDHNIKVETCMNRRKNCVRKLEGLIEKRRESNAAKEDKWIRSTRWMLPVPVAALDLDKRWEKERLKEKHAIDWWIDKYTMPEETGTIDLSRVKRNYERPWVQEMVGAAGIQRTVGRTKNKYACYSVYRGGFKVSKMFCMVHVIRKPPRGYSLGGYIVACFCSRVPKRTGKLSDLPDVVTKEFVGDVLKVFKEHHPTTATAGVREGEVGEQDEWRNWCRHLKLAREVLKDGRASGKVKLIWSMKEVEGEIWKGKGYELSGFTVTLFDPSTGATIALGGGEGGKNVGKVSWNAFNDMGWDTGKLGKKEVSDLIGFVKGGVIVRDVNGREVWQHFDRVRVEETRHLYSSENANLGGKTAVLDVWGSHNMGMLGFGRIGGIKMRATLVWEGVLRDDLELEIGFAELRRSGYKCGWTLEDDGRLNFYFEPHHMSKLLRSCMFVFDDGDKSKVRLDWAPSKKPLFKMMGYIGGEFCCCSIIFSFGSLQIQVFVISTGFEGMLEVDEAMLVRCGRRELARNIANSTKEGLKAILESLAWSEGGKLYVTEPEIPDDDKIIVGKCLLKTALRLENELHWAKVCVFNYNKRGSRGIRGDDGIVVDLVGREGGEGGEGGRGEEEEAKRCVLDRQTLLVDYNVALLKNGGLGKDLSR</sequence>
<feature type="region of interest" description="Disordered" evidence="1">
    <location>
        <begin position="260"/>
        <end position="281"/>
    </location>
</feature>
<evidence type="ECO:0000313" key="3">
    <source>
        <dbReference type="Proteomes" id="UP001165082"/>
    </source>
</evidence>
<dbReference type="EMBL" id="BRXZ01001140">
    <property type="protein sequence ID" value="GMH63489.1"/>
    <property type="molecule type" value="Genomic_DNA"/>
</dbReference>
<feature type="non-terminal residue" evidence="2">
    <location>
        <position position="1"/>
    </location>
</feature>
<feature type="region of interest" description="Disordered" evidence="1">
    <location>
        <begin position="318"/>
        <end position="339"/>
    </location>
</feature>
<proteinExistence type="predicted"/>
<gene>
    <name evidence="2" type="ORF">TrRE_jg4169</name>
</gene>
<feature type="compositionally biased region" description="Polar residues" evidence="1">
    <location>
        <begin position="264"/>
        <end position="276"/>
    </location>
</feature>
<keyword evidence="3" id="KW-1185">Reference proteome</keyword>
<dbReference type="Proteomes" id="UP001165082">
    <property type="component" value="Unassembled WGS sequence"/>
</dbReference>
<dbReference type="AlphaFoldDB" id="A0A9W7A7T8"/>
<accession>A0A9W7A7T8</accession>
<evidence type="ECO:0000313" key="2">
    <source>
        <dbReference type="EMBL" id="GMH63489.1"/>
    </source>
</evidence>
<feature type="compositionally biased region" description="Basic and acidic residues" evidence="1">
    <location>
        <begin position="319"/>
        <end position="329"/>
    </location>
</feature>
<reference evidence="2" key="1">
    <citation type="submission" date="2022-07" db="EMBL/GenBank/DDBJ databases">
        <title>Genome analysis of Parmales, a sister group of diatoms, reveals the evolutionary specialization of diatoms from phago-mixotrophs to photoautotrophs.</title>
        <authorList>
            <person name="Ban H."/>
            <person name="Sato S."/>
            <person name="Yoshikawa S."/>
            <person name="Kazumasa Y."/>
            <person name="Nakamura Y."/>
            <person name="Ichinomiya M."/>
            <person name="Saitoh K."/>
            <person name="Sato N."/>
            <person name="Blanc-Mathieu R."/>
            <person name="Endo H."/>
            <person name="Kuwata A."/>
            <person name="Ogata H."/>
        </authorList>
    </citation>
    <scope>NUCLEOTIDE SEQUENCE</scope>
</reference>